<keyword evidence="4 8" id="KW-0812">Transmembrane</keyword>
<dbReference type="GO" id="GO:0015179">
    <property type="term" value="F:L-amino acid transmembrane transporter activity"/>
    <property type="evidence" value="ECO:0007669"/>
    <property type="project" value="TreeGrafter"/>
</dbReference>
<comment type="subcellular location">
    <subcellularLocation>
        <location evidence="1">Membrane</location>
        <topology evidence="1">Multi-pass membrane protein</topology>
    </subcellularLocation>
</comment>
<protein>
    <submittedName>
        <fullName evidence="9">Sodium-and chloride-dependent glycine transporter 1</fullName>
    </submittedName>
</protein>
<keyword evidence="6 8" id="KW-0472">Membrane</keyword>
<evidence type="ECO:0000313" key="10">
    <source>
        <dbReference type="Proteomes" id="UP000242188"/>
    </source>
</evidence>
<evidence type="ECO:0000256" key="6">
    <source>
        <dbReference type="ARBA" id="ARBA00023136"/>
    </source>
</evidence>
<proteinExistence type="inferred from homology"/>
<gene>
    <name evidence="9" type="ORF">KP79_PYT24523</name>
</gene>
<dbReference type="InterPro" id="IPR037272">
    <property type="entry name" value="SNS_sf"/>
</dbReference>
<dbReference type="PROSITE" id="PS50267">
    <property type="entry name" value="NA_NEUROTRAN_SYMP_3"/>
    <property type="match status" value="1"/>
</dbReference>
<evidence type="ECO:0000313" key="9">
    <source>
        <dbReference type="EMBL" id="OWF42856.1"/>
    </source>
</evidence>
<dbReference type="Proteomes" id="UP000242188">
    <property type="component" value="Unassembled WGS sequence"/>
</dbReference>
<dbReference type="STRING" id="6573.A0A210Q292"/>
<dbReference type="SUPFAM" id="SSF161070">
    <property type="entry name" value="SNF-like"/>
    <property type="match status" value="1"/>
</dbReference>
<accession>A0A210Q292</accession>
<evidence type="ECO:0000256" key="1">
    <source>
        <dbReference type="ARBA" id="ARBA00004141"/>
    </source>
</evidence>
<feature type="transmembrane region" description="Helical" evidence="8">
    <location>
        <begin position="9"/>
        <end position="34"/>
    </location>
</feature>
<evidence type="ECO:0000256" key="2">
    <source>
        <dbReference type="ARBA" id="ARBA00006459"/>
    </source>
</evidence>
<dbReference type="OrthoDB" id="6155318at2759"/>
<dbReference type="PANTHER" id="PTHR11616">
    <property type="entry name" value="SODIUM/CHLORIDE DEPENDENT TRANSPORTER"/>
    <property type="match status" value="1"/>
</dbReference>
<evidence type="ECO:0000256" key="4">
    <source>
        <dbReference type="ARBA" id="ARBA00022692"/>
    </source>
</evidence>
<dbReference type="GO" id="GO:0005283">
    <property type="term" value="F:amino acid:sodium symporter activity"/>
    <property type="evidence" value="ECO:0007669"/>
    <property type="project" value="TreeGrafter"/>
</dbReference>
<reference evidence="9 10" key="1">
    <citation type="journal article" date="2017" name="Nat. Ecol. Evol.">
        <title>Scallop genome provides insights into evolution of bilaterian karyotype and development.</title>
        <authorList>
            <person name="Wang S."/>
            <person name="Zhang J."/>
            <person name="Jiao W."/>
            <person name="Li J."/>
            <person name="Xun X."/>
            <person name="Sun Y."/>
            <person name="Guo X."/>
            <person name="Huan P."/>
            <person name="Dong B."/>
            <person name="Zhang L."/>
            <person name="Hu X."/>
            <person name="Sun X."/>
            <person name="Wang J."/>
            <person name="Zhao C."/>
            <person name="Wang Y."/>
            <person name="Wang D."/>
            <person name="Huang X."/>
            <person name="Wang R."/>
            <person name="Lv J."/>
            <person name="Li Y."/>
            <person name="Zhang Z."/>
            <person name="Liu B."/>
            <person name="Lu W."/>
            <person name="Hui Y."/>
            <person name="Liang J."/>
            <person name="Zhou Z."/>
            <person name="Hou R."/>
            <person name="Li X."/>
            <person name="Liu Y."/>
            <person name="Li H."/>
            <person name="Ning X."/>
            <person name="Lin Y."/>
            <person name="Zhao L."/>
            <person name="Xing Q."/>
            <person name="Dou J."/>
            <person name="Li Y."/>
            <person name="Mao J."/>
            <person name="Guo H."/>
            <person name="Dou H."/>
            <person name="Li T."/>
            <person name="Mu C."/>
            <person name="Jiang W."/>
            <person name="Fu Q."/>
            <person name="Fu X."/>
            <person name="Miao Y."/>
            <person name="Liu J."/>
            <person name="Yu Q."/>
            <person name="Li R."/>
            <person name="Liao H."/>
            <person name="Li X."/>
            <person name="Kong Y."/>
            <person name="Jiang Z."/>
            <person name="Chourrout D."/>
            <person name="Li R."/>
            <person name="Bao Z."/>
        </authorList>
    </citation>
    <scope>NUCLEOTIDE SEQUENCE [LARGE SCALE GENOMIC DNA]</scope>
    <source>
        <strain evidence="9 10">PY_sf001</strain>
    </source>
</reference>
<dbReference type="Pfam" id="PF00209">
    <property type="entry name" value="SNF"/>
    <property type="match status" value="1"/>
</dbReference>
<comment type="similarity">
    <text evidence="2">Belongs to the sodium:neurotransmitter symporter (SNF) (TC 2.A.22) family.</text>
</comment>
<evidence type="ECO:0000256" key="5">
    <source>
        <dbReference type="ARBA" id="ARBA00022989"/>
    </source>
</evidence>
<dbReference type="EMBL" id="NEDP02005212">
    <property type="protein sequence ID" value="OWF42856.1"/>
    <property type="molecule type" value="Genomic_DNA"/>
</dbReference>
<name>A0A210Q292_MIZYE</name>
<keyword evidence="10" id="KW-1185">Reference proteome</keyword>
<keyword evidence="5 8" id="KW-1133">Transmembrane helix</keyword>
<feature type="transmembrane region" description="Helical" evidence="8">
    <location>
        <begin position="50"/>
        <end position="72"/>
    </location>
</feature>
<dbReference type="PANTHER" id="PTHR11616:SF321">
    <property type="entry name" value="SODIUM-DEPENDENT NUTRIENT AMINO ACID TRANSPORTER 1-RELATED"/>
    <property type="match status" value="1"/>
</dbReference>
<evidence type="ECO:0000256" key="8">
    <source>
        <dbReference type="SAM" id="Phobius"/>
    </source>
</evidence>
<dbReference type="GO" id="GO:0005886">
    <property type="term" value="C:plasma membrane"/>
    <property type="evidence" value="ECO:0007669"/>
    <property type="project" value="TreeGrafter"/>
</dbReference>
<evidence type="ECO:0000256" key="7">
    <source>
        <dbReference type="ARBA" id="ARBA00023180"/>
    </source>
</evidence>
<comment type="caution">
    <text evidence="9">The sequence shown here is derived from an EMBL/GenBank/DDBJ whole genome shotgun (WGS) entry which is preliminary data.</text>
</comment>
<sequence length="130" mass="14813">MMIGRGVPVFVRICWCFVNPIVLLILFVSTFILYKPPTYGDYVYPSYVNLLGWCVGIMPLLPVIVVGVGTVLNTPGDSFFKKFKASFRPSPYWKPISRKHASGYDVDNNMSSLGFWERIKVNVFGKQRTH</sequence>
<keyword evidence="7" id="KW-0325">Glycoprotein</keyword>
<keyword evidence="3" id="KW-0813">Transport</keyword>
<evidence type="ECO:0000256" key="3">
    <source>
        <dbReference type="ARBA" id="ARBA00022448"/>
    </source>
</evidence>
<organism evidence="9 10">
    <name type="scientific">Mizuhopecten yessoensis</name>
    <name type="common">Japanese scallop</name>
    <name type="synonym">Patinopecten yessoensis</name>
    <dbReference type="NCBI Taxonomy" id="6573"/>
    <lineage>
        <taxon>Eukaryota</taxon>
        <taxon>Metazoa</taxon>
        <taxon>Spiralia</taxon>
        <taxon>Lophotrochozoa</taxon>
        <taxon>Mollusca</taxon>
        <taxon>Bivalvia</taxon>
        <taxon>Autobranchia</taxon>
        <taxon>Pteriomorphia</taxon>
        <taxon>Pectinida</taxon>
        <taxon>Pectinoidea</taxon>
        <taxon>Pectinidae</taxon>
        <taxon>Mizuhopecten</taxon>
    </lineage>
</organism>
<dbReference type="InterPro" id="IPR000175">
    <property type="entry name" value="Na/ntran_symport"/>
</dbReference>
<dbReference type="AlphaFoldDB" id="A0A210Q292"/>
<dbReference type="GO" id="GO:0089718">
    <property type="term" value="P:amino acid import across plasma membrane"/>
    <property type="evidence" value="ECO:0007669"/>
    <property type="project" value="TreeGrafter"/>
</dbReference>